<dbReference type="OrthoDB" id="9795496at2"/>
<dbReference type="GO" id="GO:0033013">
    <property type="term" value="P:tetrapyrrole metabolic process"/>
    <property type="evidence" value="ECO:0007669"/>
    <property type="project" value="UniProtKB-ARBA"/>
</dbReference>
<feature type="transmembrane region" description="Helical" evidence="6">
    <location>
        <begin position="46"/>
        <end position="64"/>
    </location>
</feature>
<dbReference type="RefSeq" id="WP_155476082.1">
    <property type="nucleotide sequence ID" value="NZ_WNKU01000007.1"/>
</dbReference>
<accession>A0A6I3SJE7</accession>
<dbReference type="Gene3D" id="1.20.1260.100">
    <property type="entry name" value="TspO/MBR protein"/>
    <property type="match status" value="1"/>
</dbReference>
<dbReference type="PANTHER" id="PTHR10057">
    <property type="entry name" value="PERIPHERAL-TYPE BENZODIAZEPINE RECEPTOR"/>
    <property type="match status" value="1"/>
</dbReference>
<keyword evidence="3 6" id="KW-0812">Transmembrane</keyword>
<proteinExistence type="inferred from homology"/>
<gene>
    <name evidence="7" type="ORF">GJ688_08355</name>
</gene>
<feature type="transmembrane region" description="Helical" evidence="6">
    <location>
        <begin position="132"/>
        <end position="152"/>
    </location>
</feature>
<dbReference type="InterPro" id="IPR004307">
    <property type="entry name" value="TspO_MBR"/>
</dbReference>
<dbReference type="Proteomes" id="UP000430670">
    <property type="component" value="Unassembled WGS sequence"/>
</dbReference>
<reference evidence="7 8" key="1">
    <citation type="submission" date="2019-11" db="EMBL/GenBank/DDBJ databases">
        <title>Whole-genome sequence of a the green, strictly anaerobic photosynthetic bacterium Heliobacillus mobilis DSM 6151.</title>
        <authorList>
            <person name="Kyndt J.A."/>
            <person name="Meyer T.E."/>
        </authorList>
    </citation>
    <scope>NUCLEOTIDE SEQUENCE [LARGE SCALE GENOMIC DNA]</scope>
    <source>
        <strain evidence="7 8">DSM 6151</strain>
    </source>
</reference>
<feature type="transmembrane region" description="Helical" evidence="6">
    <location>
        <begin position="6"/>
        <end position="25"/>
    </location>
</feature>
<dbReference type="GO" id="GO:0016020">
    <property type="term" value="C:membrane"/>
    <property type="evidence" value="ECO:0007669"/>
    <property type="project" value="UniProtKB-SubCell"/>
</dbReference>
<evidence type="ECO:0000256" key="4">
    <source>
        <dbReference type="ARBA" id="ARBA00022989"/>
    </source>
</evidence>
<evidence type="ECO:0000256" key="1">
    <source>
        <dbReference type="ARBA" id="ARBA00004141"/>
    </source>
</evidence>
<dbReference type="PIRSF" id="PIRSF005859">
    <property type="entry name" value="PBR"/>
    <property type="match status" value="1"/>
</dbReference>
<evidence type="ECO:0000256" key="3">
    <source>
        <dbReference type="ARBA" id="ARBA00022692"/>
    </source>
</evidence>
<feature type="transmembrane region" description="Helical" evidence="6">
    <location>
        <begin position="102"/>
        <end position="126"/>
    </location>
</feature>
<sequence>MVDKLSGITTFLLTYFAFSITSWLFPMDRKWLESLDKPAWSPPGSVIGLAWVVIFGLISLAVALLQEKIGWRRLGWLWKGVFIANYLFNQLFIIGQSFSRNLLLSFLDTAAIAVTAFALVFVTWSYSRLASMLFLPYALWSGLATFLSYTIYRLNR</sequence>
<name>A0A6I3SJE7_HELMO</name>
<comment type="subcellular location">
    <subcellularLocation>
        <location evidence="1">Membrane</location>
        <topology evidence="1">Multi-pass membrane protein</topology>
    </subcellularLocation>
</comment>
<dbReference type="InterPro" id="IPR038330">
    <property type="entry name" value="TspO/MBR-related_sf"/>
</dbReference>
<evidence type="ECO:0000256" key="2">
    <source>
        <dbReference type="ARBA" id="ARBA00007524"/>
    </source>
</evidence>
<dbReference type="AlphaFoldDB" id="A0A6I3SJE7"/>
<dbReference type="CDD" id="cd15904">
    <property type="entry name" value="TSPO_MBR"/>
    <property type="match status" value="1"/>
</dbReference>
<keyword evidence="8" id="KW-1185">Reference proteome</keyword>
<evidence type="ECO:0000256" key="6">
    <source>
        <dbReference type="SAM" id="Phobius"/>
    </source>
</evidence>
<keyword evidence="4 6" id="KW-1133">Transmembrane helix</keyword>
<dbReference type="EMBL" id="WNKU01000007">
    <property type="protein sequence ID" value="MTV48990.1"/>
    <property type="molecule type" value="Genomic_DNA"/>
</dbReference>
<protein>
    <submittedName>
        <fullName evidence="7">Tryptophan-rich sensory protein</fullName>
    </submittedName>
</protein>
<keyword evidence="5 6" id="KW-0472">Membrane</keyword>
<dbReference type="PANTHER" id="PTHR10057:SF0">
    <property type="entry name" value="TRANSLOCATOR PROTEIN"/>
    <property type="match status" value="1"/>
</dbReference>
<evidence type="ECO:0000313" key="7">
    <source>
        <dbReference type="EMBL" id="MTV48990.1"/>
    </source>
</evidence>
<evidence type="ECO:0000313" key="8">
    <source>
        <dbReference type="Proteomes" id="UP000430670"/>
    </source>
</evidence>
<organism evidence="7 8">
    <name type="scientific">Heliobacterium mobile</name>
    <name type="common">Heliobacillus mobilis</name>
    <dbReference type="NCBI Taxonomy" id="28064"/>
    <lineage>
        <taxon>Bacteria</taxon>
        <taxon>Bacillati</taxon>
        <taxon>Bacillota</taxon>
        <taxon>Clostridia</taxon>
        <taxon>Eubacteriales</taxon>
        <taxon>Heliobacteriaceae</taxon>
        <taxon>Heliobacterium</taxon>
    </lineage>
</organism>
<comment type="similarity">
    <text evidence="2">Belongs to the TspO/BZRP family.</text>
</comment>
<evidence type="ECO:0000256" key="5">
    <source>
        <dbReference type="ARBA" id="ARBA00023136"/>
    </source>
</evidence>
<dbReference type="Pfam" id="PF03073">
    <property type="entry name" value="TspO_MBR"/>
    <property type="match status" value="1"/>
</dbReference>
<comment type="caution">
    <text evidence="7">The sequence shown here is derived from an EMBL/GenBank/DDBJ whole genome shotgun (WGS) entry which is preliminary data.</text>
</comment>